<proteinExistence type="predicted"/>
<feature type="domain" description="Pyridoxamine 5'-phosphate oxidase N-terminal" evidence="2">
    <location>
        <begin position="16"/>
        <end position="129"/>
    </location>
</feature>
<accession>A0A3M2LQC6</accession>
<dbReference type="PANTHER" id="PTHR35176:SF6">
    <property type="entry name" value="HEME OXYGENASE HI_0854-RELATED"/>
    <property type="match status" value="1"/>
</dbReference>
<dbReference type="SUPFAM" id="SSF50475">
    <property type="entry name" value="FMN-binding split barrel"/>
    <property type="match status" value="1"/>
</dbReference>
<name>A0A3M2LQC6_9ACTN</name>
<evidence type="ECO:0000313" key="4">
    <source>
        <dbReference type="Proteomes" id="UP000278673"/>
    </source>
</evidence>
<protein>
    <submittedName>
        <fullName evidence="3">PPOX class F420-dependent oxidoreductase</fullName>
    </submittedName>
</protein>
<dbReference type="Gene3D" id="2.30.110.10">
    <property type="entry name" value="Electron Transport, Fmn-binding Protein, Chain A"/>
    <property type="match status" value="1"/>
</dbReference>
<dbReference type="InterPro" id="IPR052019">
    <property type="entry name" value="F420H2_bilvrd_red/Heme_oxyg"/>
</dbReference>
<dbReference type="InterPro" id="IPR011576">
    <property type="entry name" value="Pyridox_Oxase_N"/>
</dbReference>
<gene>
    <name evidence="3" type="ORF">EBN88_17155</name>
</gene>
<comment type="caution">
    <text evidence="3">The sequence shown here is derived from an EMBL/GenBank/DDBJ whole genome shotgun (WGS) entry which is preliminary data.</text>
</comment>
<sequence>MTDEQRRPGPRPLTEAETSELLAAGRFGVLASLRRTGEPHLSTVAYHWLPERGEILVSSTADRLKTRQLLADGRAALHVRGPDEWSFAVAEGTVEVLGPTLEAGDAAGREILARTAAAEGAAASSTTEPDEAAALAELAAERRVLFVLRVGRRYGTALEFG</sequence>
<dbReference type="InterPro" id="IPR012349">
    <property type="entry name" value="Split_barrel_FMN-bd"/>
</dbReference>
<dbReference type="PANTHER" id="PTHR35176">
    <property type="entry name" value="HEME OXYGENASE HI_0854-RELATED"/>
    <property type="match status" value="1"/>
</dbReference>
<dbReference type="Proteomes" id="UP000278673">
    <property type="component" value="Unassembled WGS sequence"/>
</dbReference>
<keyword evidence="1" id="KW-0560">Oxidoreductase</keyword>
<dbReference type="GO" id="GO:0005829">
    <property type="term" value="C:cytosol"/>
    <property type="evidence" value="ECO:0007669"/>
    <property type="project" value="TreeGrafter"/>
</dbReference>
<dbReference type="AlphaFoldDB" id="A0A3M2LQC6"/>
<dbReference type="Pfam" id="PF01243">
    <property type="entry name" value="PNPOx_N"/>
    <property type="match status" value="1"/>
</dbReference>
<dbReference type="EMBL" id="RFFJ01000094">
    <property type="protein sequence ID" value="RMI38285.1"/>
    <property type="molecule type" value="Genomic_DNA"/>
</dbReference>
<evidence type="ECO:0000256" key="1">
    <source>
        <dbReference type="ARBA" id="ARBA00023002"/>
    </source>
</evidence>
<keyword evidence="4" id="KW-1185">Reference proteome</keyword>
<reference evidence="3 4" key="1">
    <citation type="submission" date="2018-10" db="EMBL/GenBank/DDBJ databases">
        <title>Isolation, diversity and antifungal activity of actinobacteria from wheat.</title>
        <authorList>
            <person name="Han C."/>
        </authorList>
    </citation>
    <scope>NUCLEOTIDE SEQUENCE [LARGE SCALE GENOMIC DNA]</scope>
    <source>
        <strain evidence="3 4">NEAU-YY642</strain>
    </source>
</reference>
<dbReference type="GO" id="GO:0070967">
    <property type="term" value="F:coenzyme F420 binding"/>
    <property type="evidence" value="ECO:0007669"/>
    <property type="project" value="TreeGrafter"/>
</dbReference>
<dbReference type="GO" id="GO:0016627">
    <property type="term" value="F:oxidoreductase activity, acting on the CH-CH group of donors"/>
    <property type="evidence" value="ECO:0007669"/>
    <property type="project" value="TreeGrafter"/>
</dbReference>
<evidence type="ECO:0000313" key="3">
    <source>
        <dbReference type="EMBL" id="RMI38285.1"/>
    </source>
</evidence>
<organism evidence="3 4">
    <name type="scientific">Streptomyces triticirhizae</name>
    <dbReference type="NCBI Taxonomy" id="2483353"/>
    <lineage>
        <taxon>Bacteria</taxon>
        <taxon>Bacillati</taxon>
        <taxon>Actinomycetota</taxon>
        <taxon>Actinomycetes</taxon>
        <taxon>Kitasatosporales</taxon>
        <taxon>Streptomycetaceae</taxon>
        <taxon>Streptomyces</taxon>
    </lineage>
</organism>
<dbReference type="RefSeq" id="WP_122184768.1">
    <property type="nucleotide sequence ID" value="NZ_RFFJ01000094.1"/>
</dbReference>
<evidence type="ECO:0000259" key="2">
    <source>
        <dbReference type="Pfam" id="PF01243"/>
    </source>
</evidence>